<feature type="domain" description="DUF1659" evidence="1">
    <location>
        <begin position="4"/>
        <end position="67"/>
    </location>
</feature>
<protein>
    <recommendedName>
        <fullName evidence="1">DUF1659 domain-containing protein</fullName>
    </recommendedName>
</protein>
<accession>A0A0R1VCH7</accession>
<dbReference type="RefSeq" id="WP_056936826.1">
    <property type="nucleotide sequence ID" value="NZ_AZFN01000004.1"/>
</dbReference>
<evidence type="ECO:0000313" key="3">
    <source>
        <dbReference type="Proteomes" id="UP000051739"/>
    </source>
</evidence>
<evidence type="ECO:0000259" key="1">
    <source>
        <dbReference type="Pfam" id="PF07872"/>
    </source>
</evidence>
<dbReference type="InterPro" id="IPR012454">
    <property type="entry name" value="DUF1659"/>
</dbReference>
<dbReference type="EMBL" id="AZFN01000004">
    <property type="protein sequence ID" value="KRM03232.1"/>
    <property type="molecule type" value="Genomic_DNA"/>
</dbReference>
<dbReference type="PATRIC" id="fig|1423749.3.peg.1347"/>
<dbReference type="AlphaFoldDB" id="A0A0R1VCH7"/>
<keyword evidence="3" id="KW-1185">Reference proteome</keyword>
<dbReference type="Proteomes" id="UP000051739">
    <property type="component" value="Unassembled WGS sequence"/>
</dbReference>
<name>A0A0R1VCH7_9LACO</name>
<evidence type="ECO:0000313" key="2">
    <source>
        <dbReference type="EMBL" id="KRM03232.1"/>
    </source>
</evidence>
<organism evidence="2 3">
    <name type="scientific">Limosilactobacillus gastricus DSM 16045</name>
    <dbReference type="NCBI Taxonomy" id="1423749"/>
    <lineage>
        <taxon>Bacteria</taxon>
        <taxon>Bacillati</taxon>
        <taxon>Bacillota</taxon>
        <taxon>Bacilli</taxon>
        <taxon>Lactobacillales</taxon>
        <taxon>Lactobacillaceae</taxon>
        <taxon>Limosilactobacillus</taxon>
    </lineage>
</organism>
<comment type="caution">
    <text evidence="2">The sequence shown here is derived from an EMBL/GenBank/DDBJ whole genome shotgun (WGS) entry which is preliminary data.</text>
</comment>
<proteinExistence type="predicted"/>
<sequence>MQHTFSANKLQLTAINSHQEESIRRTFANLVENIDDAKLQSFLAALKTLTGDNVTDVQLSTVSKISE</sequence>
<gene>
    <name evidence="2" type="ORF">FC60_GL001316</name>
</gene>
<dbReference type="Pfam" id="PF07872">
    <property type="entry name" value="DUF1659"/>
    <property type="match status" value="1"/>
</dbReference>
<reference evidence="2 3" key="1">
    <citation type="journal article" date="2015" name="Genome Announc.">
        <title>Expanding the biotechnology potential of lactobacilli through comparative genomics of 213 strains and associated genera.</title>
        <authorList>
            <person name="Sun Z."/>
            <person name="Harris H.M."/>
            <person name="McCann A."/>
            <person name="Guo C."/>
            <person name="Argimon S."/>
            <person name="Zhang W."/>
            <person name="Yang X."/>
            <person name="Jeffery I.B."/>
            <person name="Cooney J.C."/>
            <person name="Kagawa T.F."/>
            <person name="Liu W."/>
            <person name="Song Y."/>
            <person name="Salvetti E."/>
            <person name="Wrobel A."/>
            <person name="Rasinkangas P."/>
            <person name="Parkhill J."/>
            <person name="Rea M.C."/>
            <person name="O'Sullivan O."/>
            <person name="Ritari J."/>
            <person name="Douillard F.P."/>
            <person name="Paul Ross R."/>
            <person name="Yang R."/>
            <person name="Briner A.E."/>
            <person name="Felis G.E."/>
            <person name="de Vos W.M."/>
            <person name="Barrangou R."/>
            <person name="Klaenhammer T.R."/>
            <person name="Caufield P.W."/>
            <person name="Cui Y."/>
            <person name="Zhang H."/>
            <person name="O'Toole P.W."/>
        </authorList>
    </citation>
    <scope>NUCLEOTIDE SEQUENCE [LARGE SCALE GENOMIC DNA]</scope>
    <source>
        <strain evidence="2 3">DSM 16045</strain>
    </source>
</reference>